<dbReference type="PANTHER" id="PTHR37308:SF1">
    <property type="entry name" value="POLYPRENYL-PHOSPHATE TRANSPORTER"/>
    <property type="match status" value="1"/>
</dbReference>
<feature type="transmembrane region" description="Helical" evidence="1">
    <location>
        <begin position="285"/>
        <end position="305"/>
    </location>
</feature>
<dbReference type="InterPro" id="IPR007163">
    <property type="entry name" value="VCA0040-like"/>
</dbReference>
<evidence type="ECO:0000313" key="3">
    <source>
        <dbReference type="Proteomes" id="UP000831768"/>
    </source>
</evidence>
<feature type="transmembrane region" description="Helical" evidence="1">
    <location>
        <begin position="220"/>
        <end position="243"/>
    </location>
</feature>
<feature type="transmembrane region" description="Helical" evidence="1">
    <location>
        <begin position="79"/>
        <end position="100"/>
    </location>
</feature>
<evidence type="ECO:0000256" key="1">
    <source>
        <dbReference type="SAM" id="Phobius"/>
    </source>
</evidence>
<keyword evidence="1" id="KW-1133">Transmembrane helix</keyword>
<protein>
    <submittedName>
        <fullName evidence="2">DUF368 domain-containing protein</fullName>
    </submittedName>
</protein>
<dbReference type="Pfam" id="PF04018">
    <property type="entry name" value="VCA0040-like"/>
    <property type="match status" value="1"/>
</dbReference>
<organism evidence="2 3">
    <name type="scientific">Halocatena salina</name>
    <dbReference type="NCBI Taxonomy" id="2934340"/>
    <lineage>
        <taxon>Archaea</taxon>
        <taxon>Methanobacteriati</taxon>
        <taxon>Methanobacteriota</taxon>
        <taxon>Stenosarchaea group</taxon>
        <taxon>Halobacteria</taxon>
        <taxon>Halobacteriales</taxon>
        <taxon>Natronomonadaceae</taxon>
        <taxon>Halocatena</taxon>
    </lineage>
</organism>
<keyword evidence="1" id="KW-0812">Transmembrane</keyword>
<dbReference type="KEGG" id="haad:MW046_02040"/>
<dbReference type="GeneID" id="71926789"/>
<reference evidence="2" key="1">
    <citation type="submission" date="2022-04" db="EMBL/GenBank/DDBJ databases">
        <title>Halocatena sp. nov., isolated from a salt lake.</title>
        <authorList>
            <person name="Cui H.-L."/>
        </authorList>
    </citation>
    <scope>NUCLEOTIDE SEQUENCE</scope>
    <source>
        <strain evidence="2">AD-1</strain>
    </source>
</reference>
<keyword evidence="3" id="KW-1185">Reference proteome</keyword>
<keyword evidence="1" id="KW-0472">Membrane</keyword>
<name>A0A8U0A234_9EURY</name>
<dbReference type="AlphaFoldDB" id="A0A8U0A234"/>
<sequence>MAESSLREWLIVYLKGLCMGAADSVPGVSGGTIALITGIYERLIDAIAGLDPRVLEHLPRLHTEDGRAAFVHDLIEMDVPFLVALGGGMVTALAVMSGIMHAAMDQFPTPTAAFFFGLIAAAAVVLFRYVSVDSPGRIAAGLIGFGLAVYVAGFTEGSGGSGSLVILFGSGALAISAMVLPGVSGAFILYMLGLYEYMSGLPGEFISELSSFVGSGDPSALIAVGTPIAVFIGGALVGLFTIAHAVNYALEHYHEATLTFLVSLMVGSLRAPISDIAANAGDLSPALIGASVVTGIGGAFLVIALDQFTEDIEFGTDEQRPPRTETPVND</sequence>
<feature type="transmembrane region" description="Helical" evidence="1">
    <location>
        <begin position="165"/>
        <end position="192"/>
    </location>
</feature>
<feature type="transmembrane region" description="Helical" evidence="1">
    <location>
        <begin position="112"/>
        <end position="130"/>
    </location>
</feature>
<feature type="transmembrane region" description="Helical" evidence="1">
    <location>
        <begin position="136"/>
        <end position="153"/>
    </location>
</feature>
<dbReference type="RefSeq" id="WP_247993908.1">
    <property type="nucleotide sequence ID" value="NZ_CP096019.1"/>
</dbReference>
<gene>
    <name evidence="2" type="ORF">MW046_02040</name>
</gene>
<accession>A0A8U0A234</accession>
<evidence type="ECO:0000313" key="2">
    <source>
        <dbReference type="EMBL" id="UPM43241.1"/>
    </source>
</evidence>
<proteinExistence type="predicted"/>
<feature type="transmembrane region" description="Helical" evidence="1">
    <location>
        <begin position="255"/>
        <end position="273"/>
    </location>
</feature>
<dbReference type="EMBL" id="CP096019">
    <property type="protein sequence ID" value="UPM43241.1"/>
    <property type="molecule type" value="Genomic_DNA"/>
</dbReference>
<dbReference type="PANTHER" id="PTHR37308">
    <property type="entry name" value="INTEGRAL MEMBRANE PROTEIN"/>
    <property type="match status" value="1"/>
</dbReference>
<dbReference type="Proteomes" id="UP000831768">
    <property type="component" value="Chromosome"/>
</dbReference>